<evidence type="ECO:0000313" key="4">
    <source>
        <dbReference type="Proteomes" id="UP000051096"/>
    </source>
</evidence>
<proteinExistence type="predicted"/>
<organism evidence="3 4">
    <name type="scientific">candidate division WOR_3 bacterium SM23_60</name>
    <dbReference type="NCBI Taxonomy" id="1703780"/>
    <lineage>
        <taxon>Bacteria</taxon>
        <taxon>Bacteria division WOR-3</taxon>
    </lineage>
</organism>
<keyword evidence="2" id="KW-0472">Membrane</keyword>
<comment type="caution">
    <text evidence="3">The sequence shown here is derived from an EMBL/GenBank/DDBJ whole genome shotgun (WGS) entry which is preliminary data.</text>
</comment>
<keyword evidence="2" id="KW-0812">Transmembrane</keyword>
<dbReference type="EMBL" id="LJUO01000038">
    <property type="protein sequence ID" value="KPK72208.1"/>
    <property type="molecule type" value="Genomic_DNA"/>
</dbReference>
<gene>
    <name evidence="3" type="ORF">AMJ87_05385</name>
</gene>
<protein>
    <submittedName>
        <fullName evidence="3">Uncharacterized protein</fullName>
    </submittedName>
</protein>
<evidence type="ECO:0000256" key="1">
    <source>
        <dbReference type="SAM" id="Coils"/>
    </source>
</evidence>
<feature type="coiled-coil region" evidence="1">
    <location>
        <begin position="47"/>
        <end position="74"/>
    </location>
</feature>
<feature type="transmembrane region" description="Helical" evidence="2">
    <location>
        <begin position="5"/>
        <end position="22"/>
    </location>
</feature>
<evidence type="ECO:0000256" key="2">
    <source>
        <dbReference type="SAM" id="Phobius"/>
    </source>
</evidence>
<reference evidence="3 4" key="1">
    <citation type="journal article" date="2015" name="Microbiome">
        <title>Genomic resolution of linkages in carbon, nitrogen, and sulfur cycling among widespread estuary sediment bacteria.</title>
        <authorList>
            <person name="Baker B.J."/>
            <person name="Lazar C.S."/>
            <person name="Teske A.P."/>
            <person name="Dick G.J."/>
        </authorList>
    </citation>
    <scope>NUCLEOTIDE SEQUENCE [LARGE SCALE GENOMIC DNA]</scope>
    <source>
        <strain evidence="3">SM23_60</strain>
    </source>
</reference>
<sequence>MLEGLMSILIIGFITLIFGLVYQRHTIIIPQILIIVITLYLLIRVRVKIARAEKEKLKAKIDDLEAKITSISKKEE</sequence>
<keyword evidence="1" id="KW-0175">Coiled coil</keyword>
<name>A0A0S8GHJ2_UNCW3</name>
<dbReference type="Proteomes" id="UP000051096">
    <property type="component" value="Unassembled WGS sequence"/>
</dbReference>
<dbReference type="AlphaFoldDB" id="A0A0S8GHJ2"/>
<keyword evidence="2" id="KW-1133">Transmembrane helix</keyword>
<accession>A0A0S8GHJ2</accession>
<evidence type="ECO:0000313" key="3">
    <source>
        <dbReference type="EMBL" id="KPK72208.1"/>
    </source>
</evidence>
<feature type="transmembrane region" description="Helical" evidence="2">
    <location>
        <begin position="28"/>
        <end position="47"/>
    </location>
</feature>